<reference evidence="2 3" key="1">
    <citation type="submission" date="2024-09" db="EMBL/GenBank/DDBJ databases">
        <authorList>
            <person name="Sun Q."/>
            <person name="Mori K."/>
        </authorList>
    </citation>
    <scope>NUCLEOTIDE SEQUENCE [LARGE SCALE GENOMIC DNA]</scope>
    <source>
        <strain evidence="2 3">JCM 13519</strain>
    </source>
</reference>
<organism evidence="2 3">
    <name type="scientific">Arthrobacter methylotrophus</name>
    <dbReference type="NCBI Taxonomy" id="121291"/>
    <lineage>
        <taxon>Bacteria</taxon>
        <taxon>Bacillati</taxon>
        <taxon>Actinomycetota</taxon>
        <taxon>Actinomycetes</taxon>
        <taxon>Micrococcales</taxon>
        <taxon>Micrococcaceae</taxon>
        <taxon>Arthrobacter</taxon>
    </lineage>
</organism>
<proteinExistence type="predicted"/>
<feature type="compositionally biased region" description="Basic and acidic residues" evidence="1">
    <location>
        <begin position="1"/>
        <end position="16"/>
    </location>
</feature>
<sequence>MDTELGHERRKDKDQTHGGMPVNEFIDEAMKALESNIFQVAIGQAASMLDQRDKLLERLNANF</sequence>
<feature type="region of interest" description="Disordered" evidence="1">
    <location>
        <begin position="1"/>
        <end position="21"/>
    </location>
</feature>
<evidence type="ECO:0000313" key="2">
    <source>
        <dbReference type="EMBL" id="MFB9714551.1"/>
    </source>
</evidence>
<name>A0ABV5UQ48_9MICC</name>
<dbReference type="RefSeq" id="WP_345046333.1">
    <property type="nucleotide sequence ID" value="NZ_BAABED010000001.1"/>
</dbReference>
<evidence type="ECO:0000313" key="3">
    <source>
        <dbReference type="Proteomes" id="UP001589536"/>
    </source>
</evidence>
<evidence type="ECO:0000256" key="1">
    <source>
        <dbReference type="SAM" id="MobiDB-lite"/>
    </source>
</evidence>
<gene>
    <name evidence="2" type="ORF">ACFFPI_10495</name>
</gene>
<keyword evidence="3" id="KW-1185">Reference proteome</keyword>
<dbReference type="EMBL" id="JBHMBH010000021">
    <property type="protein sequence ID" value="MFB9714551.1"/>
    <property type="molecule type" value="Genomic_DNA"/>
</dbReference>
<dbReference type="Proteomes" id="UP001589536">
    <property type="component" value="Unassembled WGS sequence"/>
</dbReference>
<comment type="caution">
    <text evidence="2">The sequence shown here is derived from an EMBL/GenBank/DDBJ whole genome shotgun (WGS) entry which is preliminary data.</text>
</comment>
<accession>A0ABV5UQ48</accession>
<protein>
    <submittedName>
        <fullName evidence="2">Uncharacterized protein</fullName>
    </submittedName>
</protein>